<dbReference type="Pfam" id="PF03713">
    <property type="entry name" value="DUF305"/>
    <property type="match status" value="1"/>
</dbReference>
<gene>
    <name evidence="4" type="ORF">BKA16_003663</name>
</gene>
<feature type="signal peptide" evidence="2">
    <location>
        <begin position="1"/>
        <end position="20"/>
    </location>
</feature>
<accession>A0A840EZS7</accession>
<evidence type="ECO:0000313" key="4">
    <source>
        <dbReference type="EMBL" id="MBB4137111.1"/>
    </source>
</evidence>
<dbReference type="EMBL" id="JACIFP010000001">
    <property type="protein sequence ID" value="MBB4137111.1"/>
    <property type="molecule type" value="Genomic_DNA"/>
</dbReference>
<comment type="caution">
    <text evidence="4">The sequence shown here is derived from an EMBL/GenBank/DDBJ whole genome shotgun (WGS) entry which is preliminary data.</text>
</comment>
<reference evidence="4 5" key="1">
    <citation type="submission" date="2020-08" db="EMBL/GenBank/DDBJ databases">
        <title>Sequencing the genomes of 1000 actinobacteria strains.</title>
        <authorList>
            <person name="Klenk H.-P."/>
        </authorList>
    </citation>
    <scope>NUCLEOTIDE SEQUENCE [LARGE SCALE GENOMIC DNA]</scope>
    <source>
        <strain evidence="4 5">DSM 45298</strain>
    </source>
</reference>
<proteinExistence type="predicted"/>
<dbReference type="InterPro" id="IPR012347">
    <property type="entry name" value="Ferritin-like"/>
</dbReference>
<keyword evidence="5" id="KW-1185">Reference proteome</keyword>
<protein>
    <submittedName>
        <fullName evidence="4">Uncharacterized protein (DUF305 family)</fullName>
    </submittedName>
</protein>
<dbReference type="Proteomes" id="UP000551501">
    <property type="component" value="Unassembled WGS sequence"/>
</dbReference>
<evidence type="ECO:0000259" key="3">
    <source>
        <dbReference type="Pfam" id="PF03713"/>
    </source>
</evidence>
<dbReference type="PROSITE" id="PS51257">
    <property type="entry name" value="PROKAR_LIPOPROTEIN"/>
    <property type="match status" value="1"/>
</dbReference>
<dbReference type="RefSeq" id="WP_183372009.1">
    <property type="nucleotide sequence ID" value="NZ_BAABHL010000126.1"/>
</dbReference>
<dbReference type="PANTHER" id="PTHR36933:SF1">
    <property type="entry name" value="SLL0788 PROTEIN"/>
    <property type="match status" value="1"/>
</dbReference>
<feature type="region of interest" description="Disordered" evidence="1">
    <location>
        <begin position="24"/>
        <end position="49"/>
    </location>
</feature>
<dbReference type="AlphaFoldDB" id="A0A840EZS7"/>
<dbReference type="PANTHER" id="PTHR36933">
    <property type="entry name" value="SLL0788 PROTEIN"/>
    <property type="match status" value="1"/>
</dbReference>
<sequence>MNIRPIATGVAVLAAVAVIAGCSDSTDSSPHSGHDMSSMSAPASANTSRPAHNAADVMFAQMMIPHHRQAVTMSEILLAKQGVPSDVRTLATSIKGAQAPEVEQLTGWLTEWGEPTQTEMSDHRMDGMVSEADLTRLEDAVGAEAAALYLRQMIGHHEGAVDMAKTEIANGENTDAVAMAHSIVATQQKEIDRMRTMLE</sequence>
<dbReference type="Gene3D" id="1.20.1260.10">
    <property type="match status" value="1"/>
</dbReference>
<feature type="chain" id="PRO_5038734853" evidence="2">
    <location>
        <begin position="21"/>
        <end position="199"/>
    </location>
</feature>
<feature type="domain" description="DUF305" evidence="3">
    <location>
        <begin position="56"/>
        <end position="198"/>
    </location>
</feature>
<dbReference type="InterPro" id="IPR005183">
    <property type="entry name" value="DUF305_CopM-like"/>
</dbReference>
<name>A0A840EZS7_9ACTN</name>
<evidence type="ECO:0000313" key="5">
    <source>
        <dbReference type="Proteomes" id="UP000551501"/>
    </source>
</evidence>
<evidence type="ECO:0000256" key="1">
    <source>
        <dbReference type="SAM" id="MobiDB-lite"/>
    </source>
</evidence>
<keyword evidence="2" id="KW-0732">Signal</keyword>
<evidence type="ECO:0000256" key="2">
    <source>
        <dbReference type="SAM" id="SignalP"/>
    </source>
</evidence>
<organism evidence="4 5">
    <name type="scientific">Gordonia humi</name>
    <dbReference type="NCBI Taxonomy" id="686429"/>
    <lineage>
        <taxon>Bacteria</taxon>
        <taxon>Bacillati</taxon>
        <taxon>Actinomycetota</taxon>
        <taxon>Actinomycetes</taxon>
        <taxon>Mycobacteriales</taxon>
        <taxon>Gordoniaceae</taxon>
        <taxon>Gordonia</taxon>
    </lineage>
</organism>